<gene>
    <name evidence="2" type="ORF">ALEPTO_LOCUS5184</name>
</gene>
<organism evidence="2 3">
    <name type="scientific">Ambispora leptoticha</name>
    <dbReference type="NCBI Taxonomy" id="144679"/>
    <lineage>
        <taxon>Eukaryota</taxon>
        <taxon>Fungi</taxon>
        <taxon>Fungi incertae sedis</taxon>
        <taxon>Mucoromycota</taxon>
        <taxon>Glomeromycotina</taxon>
        <taxon>Glomeromycetes</taxon>
        <taxon>Archaeosporales</taxon>
        <taxon>Ambisporaceae</taxon>
        <taxon>Ambispora</taxon>
    </lineage>
</organism>
<accession>A0A9N9FIX1</accession>
<evidence type="ECO:0000313" key="2">
    <source>
        <dbReference type="EMBL" id="CAG8536245.1"/>
    </source>
</evidence>
<sequence>MSLVDFDVGVARLLGDRDSQMDRFDINHNFFHDRGYSLFLLYDGHGNGHYSKHAKKHLADYILNDPSFLKVNYQEAIVNGFKKEDKVLHDLYGSHRGGTTATVALFFKQKNQFYIANVGDSTAVLGSKIGSKSTAIHLTYDDKLDKVDERIRLKDARAQVRKGRVIRAGVSVNMTRALGDFEFKAPQTETGKDWLSPIPHVCAVDLIPFQDEFLIMASDGLWNVYDEQTVVDAVSEGLDLGYDVHQIADALASAAVNATSMSDNVTLMIFKQLFPQYEEFEELRGKYTPKTRADLIYCDEPPHKWVDHDWLCNLPEQELFNVINTPDIGFEIYFNRLKALSMIKSIFSGSGADHDLSEVEASAEKQVKAKFDQFKSSDKQQRLEELFFRNVKRNKTKGISVKEDIRIINIVKKS</sequence>
<dbReference type="InterPro" id="IPR015655">
    <property type="entry name" value="PP2C"/>
</dbReference>
<dbReference type="EMBL" id="CAJVPS010001389">
    <property type="protein sequence ID" value="CAG8536245.1"/>
    <property type="molecule type" value="Genomic_DNA"/>
</dbReference>
<dbReference type="PROSITE" id="PS51746">
    <property type="entry name" value="PPM_2"/>
    <property type="match status" value="1"/>
</dbReference>
<dbReference type="Pfam" id="PF00481">
    <property type="entry name" value="PP2C"/>
    <property type="match status" value="1"/>
</dbReference>
<proteinExistence type="predicted"/>
<feature type="non-terminal residue" evidence="2">
    <location>
        <position position="414"/>
    </location>
</feature>
<evidence type="ECO:0000259" key="1">
    <source>
        <dbReference type="PROSITE" id="PS51746"/>
    </source>
</evidence>
<dbReference type="CDD" id="cd00143">
    <property type="entry name" value="PP2Cc"/>
    <property type="match status" value="1"/>
</dbReference>
<name>A0A9N9FIX1_9GLOM</name>
<comment type="caution">
    <text evidence="2">The sequence shown here is derived from an EMBL/GenBank/DDBJ whole genome shotgun (WGS) entry which is preliminary data.</text>
</comment>
<feature type="domain" description="PPM-type phosphatase" evidence="1">
    <location>
        <begin position="7"/>
        <end position="272"/>
    </location>
</feature>
<dbReference type="InterPro" id="IPR036457">
    <property type="entry name" value="PPM-type-like_dom_sf"/>
</dbReference>
<dbReference type="SMART" id="SM00332">
    <property type="entry name" value="PP2Cc"/>
    <property type="match status" value="1"/>
</dbReference>
<dbReference type="Proteomes" id="UP000789508">
    <property type="component" value="Unassembled WGS sequence"/>
</dbReference>
<dbReference type="Gene3D" id="3.60.40.10">
    <property type="entry name" value="PPM-type phosphatase domain"/>
    <property type="match status" value="1"/>
</dbReference>
<dbReference type="GO" id="GO:0004722">
    <property type="term" value="F:protein serine/threonine phosphatase activity"/>
    <property type="evidence" value="ECO:0007669"/>
    <property type="project" value="InterPro"/>
</dbReference>
<dbReference type="PANTHER" id="PTHR47992">
    <property type="entry name" value="PROTEIN PHOSPHATASE"/>
    <property type="match status" value="1"/>
</dbReference>
<keyword evidence="3" id="KW-1185">Reference proteome</keyword>
<dbReference type="SUPFAM" id="SSF81606">
    <property type="entry name" value="PP2C-like"/>
    <property type="match status" value="1"/>
</dbReference>
<reference evidence="2" key="1">
    <citation type="submission" date="2021-06" db="EMBL/GenBank/DDBJ databases">
        <authorList>
            <person name="Kallberg Y."/>
            <person name="Tangrot J."/>
            <person name="Rosling A."/>
        </authorList>
    </citation>
    <scope>NUCLEOTIDE SEQUENCE</scope>
    <source>
        <strain evidence="2">FL130A</strain>
    </source>
</reference>
<dbReference type="OrthoDB" id="659at2759"/>
<protein>
    <submittedName>
        <fullName evidence="2">947_t:CDS:1</fullName>
    </submittedName>
</protein>
<dbReference type="InterPro" id="IPR001932">
    <property type="entry name" value="PPM-type_phosphatase-like_dom"/>
</dbReference>
<dbReference type="AlphaFoldDB" id="A0A9N9FIX1"/>
<evidence type="ECO:0000313" key="3">
    <source>
        <dbReference type="Proteomes" id="UP000789508"/>
    </source>
</evidence>